<dbReference type="HOGENOM" id="CLU_1617100_0_0_4"/>
<dbReference type="PROSITE" id="PS51257">
    <property type="entry name" value="PROKAR_LIPOPROTEIN"/>
    <property type="match status" value="1"/>
</dbReference>
<protein>
    <recommendedName>
        <fullName evidence="4">Lipoprotein</fullName>
    </recommendedName>
</protein>
<dbReference type="OrthoDB" id="8537097at2"/>
<dbReference type="STRING" id="582744.Msip34_0546"/>
<dbReference type="Proteomes" id="UP000002743">
    <property type="component" value="Chromosome"/>
</dbReference>
<dbReference type="eggNOG" id="ENOG50345N4">
    <property type="taxonomic scope" value="Bacteria"/>
</dbReference>
<organism evidence="2 3">
    <name type="scientific">Methylovorus glucosotrophus (strain SIP3-4)</name>
    <dbReference type="NCBI Taxonomy" id="582744"/>
    <lineage>
        <taxon>Bacteria</taxon>
        <taxon>Pseudomonadati</taxon>
        <taxon>Pseudomonadota</taxon>
        <taxon>Betaproteobacteria</taxon>
        <taxon>Nitrosomonadales</taxon>
        <taxon>Methylophilaceae</taxon>
        <taxon>Methylovorus</taxon>
    </lineage>
</organism>
<dbReference type="AlphaFoldDB" id="C6X9H4"/>
<evidence type="ECO:0000313" key="3">
    <source>
        <dbReference type="Proteomes" id="UP000002743"/>
    </source>
</evidence>
<evidence type="ECO:0008006" key="4">
    <source>
        <dbReference type="Google" id="ProtNLM"/>
    </source>
</evidence>
<evidence type="ECO:0000313" key="2">
    <source>
        <dbReference type="EMBL" id="ACT49794.1"/>
    </source>
</evidence>
<name>C6X9H4_METGS</name>
<evidence type="ECO:0000256" key="1">
    <source>
        <dbReference type="SAM" id="SignalP"/>
    </source>
</evidence>
<gene>
    <name evidence="2" type="ordered locus">Msip34_0546</name>
</gene>
<feature type="chain" id="PRO_5002973744" description="Lipoprotein" evidence="1">
    <location>
        <begin position="21"/>
        <end position="170"/>
    </location>
</feature>
<dbReference type="EMBL" id="CP001674">
    <property type="protein sequence ID" value="ACT49794.1"/>
    <property type="molecule type" value="Genomic_DNA"/>
</dbReference>
<keyword evidence="1" id="KW-0732">Signal</keyword>
<accession>C6X9H4</accession>
<dbReference type="KEGG" id="mei:Msip34_0546"/>
<sequence precursor="true">MQTIKQLWLASMLMLLAACATTGQQEPQVKRISPEELERLMPKPVPNISLEELVQLSKTTPPEELIAKIKASNSQYDLTPSQSVELSKQGVSPKVLDYIYQTREAALREGFADEINKREKAKREEQERLRREYQLRYQPYYDPWWGYSYGPGPYWRRPFYGPSFRYGYGW</sequence>
<proteinExistence type="predicted"/>
<feature type="signal peptide" evidence="1">
    <location>
        <begin position="1"/>
        <end position="20"/>
    </location>
</feature>
<reference evidence="3" key="1">
    <citation type="submission" date="2009-07" db="EMBL/GenBank/DDBJ databases">
        <title>Complete sequence of chromosome of Methylovorus sp. SIP3-4.</title>
        <authorList>
            <person name="Lucas S."/>
            <person name="Copeland A."/>
            <person name="Lapidus A."/>
            <person name="Glavina del Rio T."/>
            <person name="Tice H."/>
            <person name="Bruce D."/>
            <person name="Goodwin L."/>
            <person name="Pitluck S."/>
            <person name="Clum A."/>
            <person name="Larimer F."/>
            <person name="Land M."/>
            <person name="Hauser L."/>
            <person name="Kyrpides N."/>
            <person name="Mikhailova N."/>
            <person name="Kayluzhnaya M."/>
            <person name="Chistoserdova L."/>
        </authorList>
    </citation>
    <scope>NUCLEOTIDE SEQUENCE [LARGE SCALE GENOMIC DNA]</scope>
    <source>
        <strain evidence="3">SIP3-4</strain>
    </source>
</reference>
<reference evidence="2 3" key="2">
    <citation type="journal article" date="2011" name="J. Bacteriol.">
        <title>Genomes of three methylotrophs from a single niche uncover genetic and metabolic divergence of Methylophilaceae.</title>
        <authorList>
            <person name="Lapidus A."/>
            <person name="Clum A."/>
            <person name="Labutti K."/>
            <person name="Kaluzhnaya M.G."/>
            <person name="Lim S."/>
            <person name="Beck D.A."/>
            <person name="Glavina Del Rio T."/>
            <person name="Nolan M."/>
            <person name="Mavromatis K."/>
            <person name="Huntemann M."/>
            <person name="Lucas S."/>
            <person name="Lidstrom M.E."/>
            <person name="Ivanova N."/>
            <person name="Chistoserdova L."/>
        </authorList>
    </citation>
    <scope>NUCLEOTIDE SEQUENCE [LARGE SCALE GENOMIC DNA]</scope>
    <source>
        <strain evidence="2 3">SIP3-4</strain>
    </source>
</reference>
<keyword evidence="3" id="KW-1185">Reference proteome</keyword>